<dbReference type="EC" id="2.7.7.6" evidence="1"/>
<dbReference type="InterPro" id="IPR038120">
    <property type="entry name" value="Rpb1_funnel_sf"/>
</dbReference>
<keyword evidence="5" id="KW-0479">Metal-binding</keyword>
<dbReference type="GO" id="GO:0003899">
    <property type="term" value="F:DNA-directed RNA polymerase activity"/>
    <property type="evidence" value="ECO:0007669"/>
    <property type="project" value="UniProtKB-EC"/>
</dbReference>
<dbReference type="PANTHER" id="PTHR19376">
    <property type="entry name" value="DNA-DIRECTED RNA POLYMERASE"/>
    <property type="match status" value="1"/>
</dbReference>
<dbReference type="PANTHER" id="PTHR19376:SF54">
    <property type="entry name" value="DNA-DIRECTED RNA POLYMERASE SUBUNIT BETA"/>
    <property type="match status" value="1"/>
</dbReference>
<name>X1BS56_9ZZZZ</name>
<dbReference type="InterPro" id="IPR007083">
    <property type="entry name" value="RNA_pol_Rpb1_4"/>
</dbReference>
<feature type="domain" description="RNA polymerase Rpb1" evidence="8">
    <location>
        <begin position="43"/>
        <end position="243"/>
    </location>
</feature>
<dbReference type="GO" id="GO:0003677">
    <property type="term" value="F:DNA binding"/>
    <property type="evidence" value="ECO:0007669"/>
    <property type="project" value="InterPro"/>
</dbReference>
<organism evidence="10">
    <name type="scientific">marine sediment metagenome</name>
    <dbReference type="NCBI Taxonomy" id="412755"/>
    <lineage>
        <taxon>unclassified sequences</taxon>
        <taxon>metagenomes</taxon>
        <taxon>ecological metagenomes</taxon>
    </lineage>
</organism>
<evidence type="ECO:0000256" key="6">
    <source>
        <dbReference type="ARBA" id="ARBA00023163"/>
    </source>
</evidence>
<feature type="non-terminal residue" evidence="10">
    <location>
        <position position="296"/>
    </location>
</feature>
<dbReference type="Pfam" id="PF05000">
    <property type="entry name" value="RNA_pol_Rpb1_4"/>
    <property type="match status" value="1"/>
</dbReference>
<keyword evidence="2" id="KW-0240">DNA-directed RNA polymerase</keyword>
<dbReference type="Gene3D" id="1.10.132.30">
    <property type="match status" value="1"/>
</dbReference>
<dbReference type="Pfam" id="PF04998">
    <property type="entry name" value="RNA_pol_Rpb1_5"/>
    <property type="match status" value="1"/>
</dbReference>
<gene>
    <name evidence="10" type="ORF">S01H4_22381</name>
</gene>
<reference evidence="10" key="1">
    <citation type="journal article" date="2014" name="Front. Microbiol.">
        <title>High frequency of phylogenetically diverse reductive dehalogenase-homologous genes in deep subseafloor sedimentary metagenomes.</title>
        <authorList>
            <person name="Kawai M."/>
            <person name="Futagami T."/>
            <person name="Toyoda A."/>
            <person name="Takaki Y."/>
            <person name="Nishi S."/>
            <person name="Hori S."/>
            <person name="Arai W."/>
            <person name="Tsubouchi T."/>
            <person name="Morono Y."/>
            <person name="Uchiyama I."/>
            <person name="Ito T."/>
            <person name="Fujiyama A."/>
            <person name="Inagaki F."/>
            <person name="Takami H."/>
        </authorList>
    </citation>
    <scope>NUCLEOTIDE SEQUENCE</scope>
    <source>
        <strain evidence="10">Expedition CK06-06</strain>
    </source>
</reference>
<dbReference type="AlphaFoldDB" id="X1BS56"/>
<evidence type="ECO:0000256" key="3">
    <source>
        <dbReference type="ARBA" id="ARBA00022679"/>
    </source>
</evidence>
<keyword evidence="6" id="KW-0804">Transcription</keyword>
<dbReference type="GO" id="GO:0006351">
    <property type="term" value="P:DNA-templated transcription"/>
    <property type="evidence" value="ECO:0007669"/>
    <property type="project" value="InterPro"/>
</dbReference>
<evidence type="ECO:0000256" key="4">
    <source>
        <dbReference type="ARBA" id="ARBA00022695"/>
    </source>
</evidence>
<evidence type="ECO:0000256" key="5">
    <source>
        <dbReference type="ARBA" id="ARBA00022723"/>
    </source>
</evidence>
<proteinExistence type="predicted"/>
<evidence type="ECO:0000259" key="8">
    <source>
        <dbReference type="Pfam" id="PF04998"/>
    </source>
</evidence>
<comment type="caution">
    <text evidence="10">The sequence shown here is derived from an EMBL/GenBank/DDBJ whole genome shotgun (WGS) entry which is preliminary data.</text>
</comment>
<dbReference type="SUPFAM" id="SSF64484">
    <property type="entry name" value="beta and beta-prime subunits of DNA dependent RNA-polymerase"/>
    <property type="match status" value="1"/>
</dbReference>
<dbReference type="GO" id="GO:0000428">
    <property type="term" value="C:DNA-directed RNA polymerase complex"/>
    <property type="evidence" value="ECO:0007669"/>
    <property type="project" value="UniProtKB-KW"/>
</dbReference>
<evidence type="ECO:0000256" key="1">
    <source>
        <dbReference type="ARBA" id="ARBA00012418"/>
    </source>
</evidence>
<dbReference type="EMBL" id="BART01010250">
    <property type="protein sequence ID" value="GAG87023.1"/>
    <property type="molecule type" value="Genomic_DNA"/>
</dbReference>
<evidence type="ECO:0000256" key="2">
    <source>
        <dbReference type="ARBA" id="ARBA00022478"/>
    </source>
</evidence>
<dbReference type="GO" id="GO:0046872">
    <property type="term" value="F:metal ion binding"/>
    <property type="evidence" value="ECO:0007669"/>
    <property type="project" value="UniProtKB-KW"/>
</dbReference>
<comment type="catalytic activity">
    <reaction evidence="7">
        <text>RNA(n) + a ribonucleoside 5'-triphosphate = RNA(n+1) + diphosphate</text>
        <dbReference type="Rhea" id="RHEA:21248"/>
        <dbReference type="Rhea" id="RHEA-COMP:14527"/>
        <dbReference type="Rhea" id="RHEA-COMP:17342"/>
        <dbReference type="ChEBI" id="CHEBI:33019"/>
        <dbReference type="ChEBI" id="CHEBI:61557"/>
        <dbReference type="ChEBI" id="CHEBI:140395"/>
        <dbReference type="EC" id="2.7.7.6"/>
    </reaction>
</comment>
<protein>
    <recommendedName>
        <fullName evidence="1">DNA-directed RNA polymerase</fullName>
        <ecNumber evidence="1">2.7.7.6</ecNumber>
    </recommendedName>
</protein>
<sequence length="296" mass="32018">MMATSGAKGNISQIRQLSGMRGLMTNPSGKIIDFPIKSSFREGLSVLEYFISTHGARKGLADTALRTSESGYLTRRLIDVAQDVIIRQEDCGTTEGLWISEPQAGELLPSLTDRITGRLAASKVVDPNTGETIVNRNEEIDEQKVNKIIAAGLTKVHVRSPLSCQSRQGACQLCYGRDLARGHLVNLNTAVGIIAAQSIGEPGTQLTLRTFHTGGVVGLDITSGLPRVEELFEARLPKAQAIIPEIDGVAEVIDNEEGKRIKVTSSEVFRDEYSLPPGWQVIVDNGQWVDIGTILA</sequence>
<keyword evidence="3" id="KW-0808">Transferase</keyword>
<accession>X1BS56</accession>
<evidence type="ECO:0000259" key="9">
    <source>
        <dbReference type="Pfam" id="PF05000"/>
    </source>
</evidence>
<evidence type="ECO:0000313" key="10">
    <source>
        <dbReference type="EMBL" id="GAG87023.1"/>
    </source>
</evidence>
<dbReference type="InterPro" id="IPR007081">
    <property type="entry name" value="RNA_pol_Rpb1_5"/>
</dbReference>
<evidence type="ECO:0000256" key="7">
    <source>
        <dbReference type="ARBA" id="ARBA00048552"/>
    </source>
</evidence>
<dbReference type="Gene3D" id="2.40.50.100">
    <property type="match status" value="1"/>
</dbReference>
<dbReference type="InterPro" id="IPR045867">
    <property type="entry name" value="DNA-dir_RpoC_beta_prime"/>
</dbReference>
<feature type="domain" description="RNA polymerase Rpb1" evidence="9">
    <location>
        <begin position="1"/>
        <end position="40"/>
    </location>
</feature>
<keyword evidence="4" id="KW-0548">Nucleotidyltransferase</keyword>